<feature type="region of interest" description="Disordered" evidence="1">
    <location>
        <begin position="307"/>
        <end position="332"/>
    </location>
</feature>
<dbReference type="Proteomes" id="UP000183200">
    <property type="component" value="Unassembled WGS sequence"/>
</dbReference>
<accession>A0A1H0IZQ8</accession>
<organism evidence="2 3">
    <name type="scientific">Pedobacter steynii</name>
    <dbReference type="NCBI Taxonomy" id="430522"/>
    <lineage>
        <taxon>Bacteria</taxon>
        <taxon>Pseudomonadati</taxon>
        <taxon>Bacteroidota</taxon>
        <taxon>Sphingobacteriia</taxon>
        <taxon>Sphingobacteriales</taxon>
        <taxon>Sphingobacteriaceae</taxon>
        <taxon>Pedobacter</taxon>
    </lineage>
</organism>
<name>A0A1H0IZQ8_9SPHI</name>
<keyword evidence="3" id="KW-1185">Reference proteome</keyword>
<dbReference type="EMBL" id="FNGY01000014">
    <property type="protein sequence ID" value="SDO36997.1"/>
    <property type="molecule type" value="Genomic_DNA"/>
</dbReference>
<dbReference type="InterPro" id="IPR011990">
    <property type="entry name" value="TPR-like_helical_dom_sf"/>
</dbReference>
<dbReference type="Pfam" id="PF12771">
    <property type="entry name" value="SusD-like_2"/>
    <property type="match status" value="1"/>
</dbReference>
<dbReference type="RefSeq" id="WP_074612450.1">
    <property type="nucleotide sequence ID" value="NZ_FNGY01000014.1"/>
</dbReference>
<dbReference type="OrthoDB" id="634495at2"/>
<dbReference type="InterPro" id="IPR041662">
    <property type="entry name" value="SusD-like_2"/>
</dbReference>
<protein>
    <submittedName>
        <fullName evidence="2">Starch-binding associating with outer membrane</fullName>
    </submittedName>
</protein>
<dbReference type="PROSITE" id="PS51257">
    <property type="entry name" value="PROKAR_LIPOPROTEIN"/>
    <property type="match status" value="1"/>
</dbReference>
<reference evidence="3" key="1">
    <citation type="submission" date="2016-10" db="EMBL/GenBank/DDBJ databases">
        <authorList>
            <person name="Varghese N."/>
            <person name="Submissions S."/>
        </authorList>
    </citation>
    <scope>NUCLEOTIDE SEQUENCE [LARGE SCALE GENOMIC DNA]</scope>
    <source>
        <strain evidence="3">DSM 19110</strain>
    </source>
</reference>
<sequence>MKKIFYTALSVMLILSSCKKGFEETNQPWNKATTADLNTLYNGIVKSLVLTWNEQSVGNSWIYPITQQAAIVGTTGYRMTAASDDIWKDYYRTLTNFRRADKLIEESADKSKMANIQAMLKILRAYKTFKMTDIFGDMPYFEGGKAVDGSIYYKVKFDSQKVIYETLLDDLKSASAALSANADQLSLGTSETFLNNDIAKWKKFANSLRLRYAIRMYEVNKTIAQAHIKEVVALPLLTQGEDMGIWPAKVGFTLEGREWAHSGAKYRMGTTAWNLLSDNSNTDGSGIFDQRAKLFFETNVSGTWVPREQNPTAASISDGGDPYNKSNRDANWNNKGATNVYSNVNHYLGRDMNSIPELIITAAEVNFLKAEVSARGMDGNAANMANAKTEYESGIRNSVNFWTKVAMDAPIWVVNKPTALPTMAQLSWITTNPKVLFPVAANEAQATKLIYAQLWLDNFRQPYEAWALLRRTQATPMETVNAAYYEANFASYKRLDYPDDEKNFNGDNLRVVTGGLAAQAWQNTKVWWAK</sequence>
<evidence type="ECO:0000313" key="2">
    <source>
        <dbReference type="EMBL" id="SDO36997.1"/>
    </source>
</evidence>
<evidence type="ECO:0000256" key="1">
    <source>
        <dbReference type="SAM" id="MobiDB-lite"/>
    </source>
</evidence>
<evidence type="ECO:0000313" key="3">
    <source>
        <dbReference type="Proteomes" id="UP000183200"/>
    </source>
</evidence>
<dbReference type="Gene3D" id="1.25.40.390">
    <property type="match status" value="1"/>
</dbReference>
<dbReference type="AlphaFoldDB" id="A0A1H0IZQ8"/>
<proteinExistence type="predicted"/>
<dbReference type="SUPFAM" id="SSF48452">
    <property type="entry name" value="TPR-like"/>
    <property type="match status" value="1"/>
</dbReference>
<gene>
    <name evidence="2" type="ORF">SAMN05421820_11437</name>
</gene>